<comment type="caution">
    <text evidence="6">The sequence shown here is derived from an EMBL/GenBank/DDBJ whole genome shotgun (WGS) entry which is preliminary data.</text>
</comment>
<gene>
    <name evidence="6" type="ORF">PSON_ATCC_30995.1.T0330009</name>
</gene>
<evidence type="ECO:0000256" key="4">
    <source>
        <dbReference type="ARBA" id="ARBA00023134"/>
    </source>
</evidence>
<dbReference type="Pfam" id="PF00091">
    <property type="entry name" value="Tubulin"/>
    <property type="match status" value="1"/>
</dbReference>
<evidence type="ECO:0000256" key="3">
    <source>
        <dbReference type="ARBA" id="ARBA00022741"/>
    </source>
</evidence>
<reference evidence="6" key="1">
    <citation type="submission" date="2021-01" db="EMBL/GenBank/DDBJ databases">
        <authorList>
            <consortium name="Genoscope - CEA"/>
            <person name="William W."/>
        </authorList>
    </citation>
    <scope>NUCLEOTIDE SEQUENCE</scope>
</reference>
<name>A0A8S1MB97_9CILI</name>
<dbReference type="Proteomes" id="UP000692954">
    <property type="component" value="Unassembled WGS sequence"/>
</dbReference>
<accession>A0A8S1MB97</accession>
<dbReference type="PROSITE" id="PS00227">
    <property type="entry name" value="TUBULIN"/>
    <property type="match status" value="1"/>
</dbReference>
<dbReference type="InterPro" id="IPR017975">
    <property type="entry name" value="Tubulin_CS"/>
</dbReference>
<evidence type="ECO:0000256" key="2">
    <source>
        <dbReference type="ARBA" id="ARBA00022701"/>
    </source>
</evidence>
<keyword evidence="4" id="KW-0342">GTP-binding</keyword>
<evidence type="ECO:0000259" key="5">
    <source>
        <dbReference type="SMART" id="SM00864"/>
    </source>
</evidence>
<feature type="domain" description="Tubulin/FtsZ GTPase" evidence="5">
    <location>
        <begin position="34"/>
        <end position="230"/>
    </location>
</feature>
<keyword evidence="2" id="KW-0493">Microtubule</keyword>
<evidence type="ECO:0000313" key="7">
    <source>
        <dbReference type="Proteomes" id="UP000692954"/>
    </source>
</evidence>
<keyword evidence="7" id="KW-1185">Reference proteome</keyword>
<dbReference type="GO" id="GO:0007017">
    <property type="term" value="P:microtubule-based process"/>
    <property type="evidence" value="ECO:0007669"/>
    <property type="project" value="InterPro"/>
</dbReference>
<proteinExistence type="inferred from homology"/>
<dbReference type="FunFam" id="3.40.50.1440:FF:000044">
    <property type="entry name" value="Tubulin alpha chain"/>
    <property type="match status" value="1"/>
</dbReference>
<dbReference type="GO" id="GO:0005874">
    <property type="term" value="C:microtubule"/>
    <property type="evidence" value="ECO:0007669"/>
    <property type="project" value="UniProtKB-KW"/>
</dbReference>
<organism evidence="6 7">
    <name type="scientific">Paramecium sonneborni</name>
    <dbReference type="NCBI Taxonomy" id="65129"/>
    <lineage>
        <taxon>Eukaryota</taxon>
        <taxon>Sar</taxon>
        <taxon>Alveolata</taxon>
        <taxon>Ciliophora</taxon>
        <taxon>Intramacronucleata</taxon>
        <taxon>Oligohymenophorea</taxon>
        <taxon>Peniculida</taxon>
        <taxon>Parameciidae</taxon>
        <taxon>Paramecium</taxon>
    </lineage>
</organism>
<dbReference type="AlphaFoldDB" id="A0A8S1MB97"/>
<keyword evidence="3" id="KW-0547">Nucleotide-binding</keyword>
<dbReference type="GO" id="GO:0005525">
    <property type="term" value="F:GTP binding"/>
    <property type="evidence" value="ECO:0007669"/>
    <property type="project" value="UniProtKB-KW"/>
</dbReference>
<sequence length="422" mass="48782">MCSAFHLHIGGAGVMMGDVLWKLYTKEQGDTIEKNYIFNETENNNYPLSLYADLDDRMINEVKKNKSICYQSNSFVTGKEDAANNYFKAYYNIGKEICEIALNQVRRQVESMDRLDQFIITSALSGGTGSGFTSIMMEQLSVEYDLKVEKNAFFIYPSQRMSNNIVDSYNAVFATHTTLEYCNSVVMFDNQSMYKVIDLQIGLDFVDYTQLNNLVSQIISSYTGLRRFSKINNNKLFSGLCPYPRVHYIIPQYGLLASIDDYINQELNEKSLISFVTKPDQRLLQCEMKPALFCASLIYRSKYTNPFLGQSNLTLQNIRTKHQETPNVFQCQSQNYTVIPELAQLRQTGVFFSNDASVYNYFDNLGKKYDQLYNKRAFVHWFYGEGCEFGEMFQCREDLQALCNDYEEGYHQCGLEEDKDIE</sequence>
<protein>
    <recommendedName>
        <fullName evidence="5">Tubulin/FtsZ GTPase domain-containing protein</fullName>
    </recommendedName>
</protein>
<dbReference type="OrthoDB" id="304008at2759"/>
<dbReference type="InterPro" id="IPR000217">
    <property type="entry name" value="Tubulin"/>
</dbReference>
<evidence type="ECO:0000256" key="1">
    <source>
        <dbReference type="ARBA" id="ARBA00009636"/>
    </source>
</evidence>
<dbReference type="CDD" id="cd06059">
    <property type="entry name" value="Tubulin"/>
    <property type="match status" value="1"/>
</dbReference>
<comment type="similarity">
    <text evidence="1">Belongs to the tubulin family.</text>
</comment>
<dbReference type="EMBL" id="CAJJDN010000033">
    <property type="protein sequence ID" value="CAD8075023.1"/>
    <property type="molecule type" value="Genomic_DNA"/>
</dbReference>
<dbReference type="PANTHER" id="PTHR11588">
    <property type="entry name" value="TUBULIN"/>
    <property type="match status" value="1"/>
</dbReference>
<dbReference type="InterPro" id="IPR003008">
    <property type="entry name" value="Tubulin_FtsZ_GTPase"/>
</dbReference>
<evidence type="ECO:0000313" key="6">
    <source>
        <dbReference type="EMBL" id="CAD8075023.1"/>
    </source>
</evidence>
<dbReference type="SMART" id="SM00864">
    <property type="entry name" value="Tubulin"/>
    <property type="match status" value="1"/>
</dbReference>